<keyword evidence="2" id="KW-1185">Reference proteome</keyword>
<evidence type="ECO:0000313" key="2">
    <source>
        <dbReference type="Proteomes" id="UP000887159"/>
    </source>
</evidence>
<reference evidence="1" key="1">
    <citation type="submission" date="2020-08" db="EMBL/GenBank/DDBJ databases">
        <title>Multicomponent nature underlies the extraordinary mechanical properties of spider dragline silk.</title>
        <authorList>
            <person name="Kono N."/>
            <person name="Nakamura H."/>
            <person name="Mori M."/>
            <person name="Yoshida Y."/>
            <person name="Ohtoshi R."/>
            <person name="Malay A.D."/>
            <person name="Moran D.A.P."/>
            <person name="Tomita M."/>
            <person name="Numata K."/>
            <person name="Arakawa K."/>
        </authorList>
    </citation>
    <scope>NUCLEOTIDE SEQUENCE</scope>
</reference>
<organism evidence="1 2">
    <name type="scientific">Trichonephila clavipes</name>
    <name type="common">Golden silk orbweaver</name>
    <name type="synonym">Nephila clavipes</name>
    <dbReference type="NCBI Taxonomy" id="2585209"/>
    <lineage>
        <taxon>Eukaryota</taxon>
        <taxon>Metazoa</taxon>
        <taxon>Ecdysozoa</taxon>
        <taxon>Arthropoda</taxon>
        <taxon>Chelicerata</taxon>
        <taxon>Arachnida</taxon>
        <taxon>Araneae</taxon>
        <taxon>Araneomorphae</taxon>
        <taxon>Entelegynae</taxon>
        <taxon>Araneoidea</taxon>
        <taxon>Nephilidae</taxon>
        <taxon>Trichonephila</taxon>
    </lineage>
</organism>
<dbReference type="EMBL" id="BMAU01021190">
    <property type="protein sequence ID" value="GFX96174.1"/>
    <property type="molecule type" value="Genomic_DNA"/>
</dbReference>
<comment type="caution">
    <text evidence="1">The sequence shown here is derived from an EMBL/GenBank/DDBJ whole genome shotgun (WGS) entry which is preliminary data.</text>
</comment>
<sequence length="117" mass="13338">MITRFVQWFQNTGSVADRKQSGKASIMKTKVADVETALQRSPMKRPSVYINIITEFISLLNSDERYLGCRQDGATCQTSKDSMEVLTEFFDDRVISKEFWPPCPKTLSIPDFSFGDI</sequence>
<dbReference type="AlphaFoldDB" id="A0A8X6RP32"/>
<evidence type="ECO:0000313" key="1">
    <source>
        <dbReference type="EMBL" id="GFX96174.1"/>
    </source>
</evidence>
<gene>
    <name evidence="1" type="primary">NCL1_48450</name>
    <name evidence="1" type="ORF">TNCV_2290631</name>
</gene>
<proteinExistence type="predicted"/>
<protein>
    <submittedName>
        <fullName evidence="1">DUF4817 domain-containing protein</fullName>
    </submittedName>
</protein>
<accession>A0A8X6RP32</accession>
<dbReference type="Proteomes" id="UP000887159">
    <property type="component" value="Unassembled WGS sequence"/>
</dbReference>
<name>A0A8X6RP32_TRICX</name>